<dbReference type="InterPro" id="IPR011990">
    <property type="entry name" value="TPR-like_helical_dom_sf"/>
</dbReference>
<organism evidence="2 3">
    <name type="scientific">Friedmanniomyces endolithicus</name>
    <dbReference type="NCBI Taxonomy" id="329885"/>
    <lineage>
        <taxon>Eukaryota</taxon>
        <taxon>Fungi</taxon>
        <taxon>Dikarya</taxon>
        <taxon>Ascomycota</taxon>
        <taxon>Pezizomycotina</taxon>
        <taxon>Dothideomycetes</taxon>
        <taxon>Dothideomycetidae</taxon>
        <taxon>Mycosphaerellales</taxon>
        <taxon>Teratosphaeriaceae</taxon>
        <taxon>Friedmanniomyces</taxon>
    </lineage>
</organism>
<dbReference type="SUPFAM" id="SSF48452">
    <property type="entry name" value="TPR-like"/>
    <property type="match status" value="1"/>
</dbReference>
<dbReference type="PANTHER" id="PTHR15696">
    <property type="entry name" value="SMG-7 SUPPRESSOR WITH MORPHOLOGICAL EFFECT ON GENITALIA PROTEIN 7"/>
    <property type="match status" value="1"/>
</dbReference>
<dbReference type="GO" id="GO:0005697">
    <property type="term" value="C:telomerase holoenzyme complex"/>
    <property type="evidence" value="ECO:0007669"/>
    <property type="project" value="TreeGrafter"/>
</dbReference>
<dbReference type="PANTHER" id="PTHR15696:SF0">
    <property type="entry name" value="TELOMERASE-BINDING PROTEIN EST1A"/>
    <property type="match status" value="1"/>
</dbReference>
<dbReference type="Proteomes" id="UP001175353">
    <property type="component" value="Unassembled WGS sequence"/>
</dbReference>
<sequence>MQSTGAVNVKRQQTDDSHCGANLRRQPGWHDSAYESRNSTILPPLTTCGDGYRDLNSNGCTGVPISPGIASFPKGNQISVLSVAETARWSGLILQPDSSPVSEEQLRPEIKAIYVGILIAEARCVNLDAAQAKNPSAELSRSQWQALIALHRTLLYEHHDFLMATQHPSATPDLKALPTMYSMPARMWKYGIHDFLEVLRSRRPSSQDFMLSFIYLAYQMMALLYETAPIFLDTWIECLGDLARYRMSIEDEKEPHAQWGCVAASWYIKASDRHPQIGRLYHHLAILERPSLRKFACYGKSLTCVVPFPNARDSLRTLCIPIAKEAQPARSVGLLSEASFCKLHALIFLAAPEPVLEQASYTAMSFLRQPDAFRWRECGVPLAVANISALLGHGSDTNALRIAFDFTIQRINERTLPSHSATKPVATPSKAKLGAPEAKYEEIRRLLQVSKRVTLDSFHTAVRCPSGGIAFIQDSLAFVGVMLCFIHILCLAKRETQNEPELNMSLCLVFGPDEIVWAQVAGYLNQLTRLRPVTDHLIQSARQGIWLEKAGEGKPLPEDYSIRGLVWAYFAFCPGWFDSDSDEDWLRNVETSGTHLARADRALYYGLRLAFVSLTVKDADAYAYMLVQETPYLTYEPTTVTFSTGSAMAPSSTVPVPQLLRTASAESQARHLGPGFHAQLSMPPRSTPASSAASDSDYVHVRRPAKQHVPTAPAPRSWATVVKTGGPPMKAARLVKPRLGGENVRVVDAENVQFEQGDA</sequence>
<evidence type="ECO:0008006" key="4">
    <source>
        <dbReference type="Google" id="ProtNLM"/>
    </source>
</evidence>
<dbReference type="AlphaFoldDB" id="A0AAN6KVK2"/>
<feature type="region of interest" description="Disordered" evidence="1">
    <location>
        <begin position="1"/>
        <end position="21"/>
    </location>
</feature>
<keyword evidence="3" id="KW-1185">Reference proteome</keyword>
<accession>A0AAN6KVK2</accession>
<reference evidence="2" key="1">
    <citation type="submission" date="2023-06" db="EMBL/GenBank/DDBJ databases">
        <title>Black Yeasts Isolated from many extreme environments.</title>
        <authorList>
            <person name="Coleine C."/>
            <person name="Stajich J.E."/>
            <person name="Selbmann L."/>
        </authorList>
    </citation>
    <scope>NUCLEOTIDE SEQUENCE</scope>
    <source>
        <strain evidence="2">CCFEE 5200</strain>
    </source>
</reference>
<evidence type="ECO:0000256" key="1">
    <source>
        <dbReference type="SAM" id="MobiDB-lite"/>
    </source>
</evidence>
<dbReference type="InterPro" id="IPR045153">
    <property type="entry name" value="Est1/Ebs1-like"/>
</dbReference>
<dbReference type="GO" id="GO:0000184">
    <property type="term" value="P:nuclear-transcribed mRNA catabolic process, nonsense-mediated decay"/>
    <property type="evidence" value="ECO:0007669"/>
    <property type="project" value="TreeGrafter"/>
</dbReference>
<dbReference type="FunFam" id="1.25.40.10:FF:000202">
    <property type="entry name" value="Unplaced genomic scaffold supercont1.7, whole genome shotgun sequence"/>
    <property type="match status" value="1"/>
</dbReference>
<evidence type="ECO:0000313" key="2">
    <source>
        <dbReference type="EMBL" id="KAK1003616.1"/>
    </source>
</evidence>
<gene>
    <name evidence="2" type="ORF">LTR91_004617</name>
</gene>
<dbReference type="Gene3D" id="1.25.40.10">
    <property type="entry name" value="Tetratricopeptide repeat domain"/>
    <property type="match status" value="1"/>
</dbReference>
<comment type="caution">
    <text evidence="2">The sequence shown here is derived from an EMBL/GenBank/DDBJ whole genome shotgun (WGS) entry which is preliminary data.</text>
</comment>
<protein>
    <recommendedName>
        <fullName evidence="4">DNA/RNA-binding domain-containing protein</fullName>
    </recommendedName>
</protein>
<dbReference type="GO" id="GO:0070034">
    <property type="term" value="F:telomerase RNA binding"/>
    <property type="evidence" value="ECO:0007669"/>
    <property type="project" value="TreeGrafter"/>
</dbReference>
<feature type="compositionally biased region" description="Low complexity" evidence="1">
    <location>
        <begin position="681"/>
        <end position="696"/>
    </location>
</feature>
<dbReference type="EMBL" id="JAUJLE010000027">
    <property type="protein sequence ID" value="KAK1003616.1"/>
    <property type="molecule type" value="Genomic_DNA"/>
</dbReference>
<feature type="region of interest" description="Disordered" evidence="1">
    <location>
        <begin position="674"/>
        <end position="724"/>
    </location>
</feature>
<name>A0AAN6KVK2_9PEZI</name>
<dbReference type="GO" id="GO:0042162">
    <property type="term" value="F:telomeric DNA binding"/>
    <property type="evidence" value="ECO:0007669"/>
    <property type="project" value="TreeGrafter"/>
</dbReference>
<evidence type="ECO:0000313" key="3">
    <source>
        <dbReference type="Proteomes" id="UP001175353"/>
    </source>
</evidence>
<proteinExistence type="predicted"/>